<evidence type="ECO:0000256" key="1">
    <source>
        <dbReference type="SAM" id="MobiDB-lite"/>
    </source>
</evidence>
<protein>
    <submittedName>
        <fullName evidence="3">Uncharacterized protein</fullName>
    </submittedName>
</protein>
<keyword evidence="5" id="KW-1185">Reference proteome</keyword>
<dbReference type="Proteomes" id="UP001226160">
    <property type="component" value="Unassembled WGS sequence"/>
</dbReference>
<proteinExistence type="predicted"/>
<comment type="caution">
    <text evidence="3">The sequence shown here is derived from an EMBL/GenBank/DDBJ whole genome shotgun (WGS) entry which is preliminary data.</text>
</comment>
<feature type="compositionally biased region" description="Low complexity" evidence="1">
    <location>
        <begin position="37"/>
        <end position="64"/>
    </location>
</feature>
<gene>
    <name evidence="2" type="ORF">QPX45_01695</name>
    <name evidence="3" type="ORF">QPX54_04480</name>
</gene>
<dbReference type="EMBL" id="JASNVP010000004">
    <property type="protein sequence ID" value="MDK4325772.1"/>
    <property type="molecule type" value="Genomic_DNA"/>
</dbReference>
<evidence type="ECO:0000313" key="2">
    <source>
        <dbReference type="EMBL" id="MDK4299970.1"/>
    </source>
</evidence>
<dbReference type="Proteomes" id="UP001243856">
    <property type="component" value="Unassembled WGS sequence"/>
</dbReference>
<feature type="region of interest" description="Disordered" evidence="1">
    <location>
        <begin position="28"/>
        <end position="100"/>
    </location>
</feature>
<dbReference type="RefSeq" id="WP_018121483.1">
    <property type="nucleotide sequence ID" value="NZ_CABIYR010000008.1"/>
</dbReference>
<dbReference type="AlphaFoldDB" id="A0AAP4BYX2"/>
<sequence length="100" mass="11408">MEFEEFAEKFRERTAKRLLEFESKLEKAQQELEKQAEQQAQKQTGQRASESSQQAAEPQQQRGASARPAHARSAGVSQLRDISRASRPRQVKSVLRRGPD</sequence>
<reference evidence="3 5" key="1">
    <citation type="submission" date="2023-05" db="EMBL/GenBank/DDBJ databases">
        <title>Metabolic capabilities are highly conserved among human nasal-associated Corynebacterium species in pangenomic analyses.</title>
        <authorList>
            <person name="Tran T.H."/>
            <person name="Roberts A.Q."/>
            <person name="Escapa I.F."/>
            <person name="Gao W."/>
            <person name="Conlan S."/>
            <person name="Kong H."/>
            <person name="Segre J.A."/>
            <person name="Kelly M.S."/>
            <person name="Lemon K.P."/>
        </authorList>
    </citation>
    <scope>NUCLEOTIDE SEQUENCE</scope>
    <source>
        <strain evidence="3">KPL2654</strain>
        <strain evidence="2 5">KPL2811</strain>
    </source>
</reference>
<evidence type="ECO:0000313" key="5">
    <source>
        <dbReference type="Proteomes" id="UP001243856"/>
    </source>
</evidence>
<evidence type="ECO:0000313" key="3">
    <source>
        <dbReference type="EMBL" id="MDK4325772.1"/>
    </source>
</evidence>
<name>A0AAP4BYX2_9CORY</name>
<evidence type="ECO:0000313" key="4">
    <source>
        <dbReference type="Proteomes" id="UP001226160"/>
    </source>
</evidence>
<accession>A0AAP4BYX2</accession>
<organism evidence="3 4">
    <name type="scientific">Corynebacterium propinquum</name>
    <dbReference type="NCBI Taxonomy" id="43769"/>
    <lineage>
        <taxon>Bacteria</taxon>
        <taxon>Bacillati</taxon>
        <taxon>Actinomycetota</taxon>
        <taxon>Actinomycetes</taxon>
        <taxon>Mycobacteriales</taxon>
        <taxon>Corynebacteriaceae</taxon>
        <taxon>Corynebacterium</taxon>
    </lineage>
</organism>
<dbReference type="EMBL" id="JASNVK010000002">
    <property type="protein sequence ID" value="MDK4299970.1"/>
    <property type="molecule type" value="Genomic_DNA"/>
</dbReference>
<dbReference type="GeneID" id="64187887"/>